<keyword evidence="1" id="KW-1133">Transmembrane helix</keyword>
<proteinExistence type="predicted"/>
<keyword evidence="1" id="KW-0472">Membrane</keyword>
<keyword evidence="1" id="KW-0812">Transmembrane</keyword>
<reference evidence="2 3" key="1">
    <citation type="submission" date="2023-09" db="EMBL/GenBank/DDBJ databases">
        <authorList>
            <person name="Rey-Velasco X."/>
        </authorList>
    </citation>
    <scope>NUCLEOTIDE SEQUENCE [LARGE SCALE GENOMIC DNA]</scope>
    <source>
        <strain evidence="2 3">W332</strain>
    </source>
</reference>
<dbReference type="EMBL" id="JAVRIA010000007">
    <property type="protein sequence ID" value="MDT0559357.1"/>
    <property type="molecule type" value="Genomic_DNA"/>
</dbReference>
<feature type="transmembrane region" description="Helical" evidence="1">
    <location>
        <begin position="80"/>
        <end position="97"/>
    </location>
</feature>
<keyword evidence="3" id="KW-1185">Reference proteome</keyword>
<accession>A0ABU2YMG5</accession>
<dbReference type="Proteomes" id="UP001259492">
    <property type="component" value="Unassembled WGS sequence"/>
</dbReference>
<dbReference type="RefSeq" id="WP_311428121.1">
    <property type="nucleotide sequence ID" value="NZ_JAVRIA010000007.1"/>
</dbReference>
<comment type="caution">
    <text evidence="2">The sequence shown here is derived from an EMBL/GenBank/DDBJ whole genome shotgun (WGS) entry which is preliminary data.</text>
</comment>
<evidence type="ECO:0000313" key="3">
    <source>
        <dbReference type="Proteomes" id="UP001259492"/>
    </source>
</evidence>
<protein>
    <submittedName>
        <fullName evidence="2">Uncharacterized protein</fullName>
    </submittedName>
</protein>
<evidence type="ECO:0000256" key="1">
    <source>
        <dbReference type="SAM" id="Phobius"/>
    </source>
</evidence>
<organism evidence="2 3">
    <name type="scientific">Microcosmobacter mediterraneus</name>
    <dbReference type="NCBI Taxonomy" id="3075607"/>
    <lineage>
        <taxon>Bacteria</taxon>
        <taxon>Pseudomonadati</taxon>
        <taxon>Bacteroidota</taxon>
        <taxon>Flavobacteriia</taxon>
        <taxon>Flavobacteriales</taxon>
        <taxon>Flavobacteriaceae</taxon>
        <taxon>Microcosmobacter</taxon>
    </lineage>
</organism>
<name>A0ABU2YMG5_9FLAO</name>
<evidence type="ECO:0000313" key="2">
    <source>
        <dbReference type="EMBL" id="MDT0559357.1"/>
    </source>
</evidence>
<sequence>MSVRITNIKIVMPLGESMISIVRSNKRIMIDKSKHFRKSLGGYGPKQKVAYDFPQASDQEIKRLSQKIARENKKIERKQLLVFSIIISLILLVLFCLR</sequence>
<gene>
    <name evidence="2" type="ORF">RM697_11890</name>
</gene>